<dbReference type="InterPro" id="IPR007050">
    <property type="entry name" value="HTH_bacterioopsin"/>
</dbReference>
<dbReference type="Pfam" id="PF15915">
    <property type="entry name" value="BAT"/>
    <property type="match status" value="1"/>
</dbReference>
<proteinExistence type="predicted"/>
<evidence type="ECO:0000256" key="2">
    <source>
        <dbReference type="ARBA" id="ARBA00023163"/>
    </source>
</evidence>
<dbReference type="PANTHER" id="PTHR34236">
    <property type="entry name" value="DIMETHYL SULFOXIDE REDUCTASE TRANSCRIPTIONAL ACTIVATOR"/>
    <property type="match status" value="1"/>
</dbReference>
<name>A0ABD5PN99_9EURY</name>
<protein>
    <submittedName>
        <fullName evidence="5">Helix-turn-helix domain-containing protein</fullName>
    </submittedName>
</protein>
<dbReference type="Pfam" id="PF04967">
    <property type="entry name" value="HTH_10"/>
    <property type="match status" value="1"/>
</dbReference>
<gene>
    <name evidence="5" type="ORF">ACFO5R_06215</name>
</gene>
<evidence type="ECO:0000259" key="3">
    <source>
        <dbReference type="Pfam" id="PF04967"/>
    </source>
</evidence>
<dbReference type="InterPro" id="IPR031803">
    <property type="entry name" value="BAT_GAF/HTH-assoc"/>
</dbReference>
<dbReference type="RefSeq" id="WP_250139677.1">
    <property type="nucleotide sequence ID" value="NZ_JALIQP010000002.1"/>
</dbReference>
<evidence type="ECO:0000313" key="5">
    <source>
        <dbReference type="EMBL" id="MFC4541516.1"/>
    </source>
</evidence>
<dbReference type="PANTHER" id="PTHR34236:SF1">
    <property type="entry name" value="DIMETHYL SULFOXIDE REDUCTASE TRANSCRIPTIONAL ACTIVATOR"/>
    <property type="match status" value="1"/>
</dbReference>
<comment type="caution">
    <text evidence="5">The sequence shown here is derived from an EMBL/GenBank/DDBJ whole genome shotgun (WGS) entry which is preliminary data.</text>
</comment>
<organism evidence="5 6">
    <name type="scientific">Halosolutus amylolyticus</name>
    <dbReference type="NCBI Taxonomy" id="2932267"/>
    <lineage>
        <taxon>Archaea</taxon>
        <taxon>Methanobacteriati</taxon>
        <taxon>Methanobacteriota</taxon>
        <taxon>Stenosarchaea group</taxon>
        <taxon>Halobacteria</taxon>
        <taxon>Halobacteriales</taxon>
        <taxon>Natrialbaceae</taxon>
        <taxon>Halosolutus</taxon>
    </lineage>
</organism>
<feature type="domain" description="HTH bat-type" evidence="3">
    <location>
        <begin position="158"/>
        <end position="209"/>
    </location>
</feature>
<accession>A0ABD5PN99</accession>
<reference evidence="5 6" key="1">
    <citation type="journal article" date="2019" name="Int. J. Syst. Evol. Microbiol.">
        <title>The Global Catalogue of Microorganisms (GCM) 10K type strain sequencing project: providing services to taxonomists for standard genome sequencing and annotation.</title>
        <authorList>
            <consortium name="The Broad Institute Genomics Platform"/>
            <consortium name="The Broad Institute Genome Sequencing Center for Infectious Disease"/>
            <person name="Wu L."/>
            <person name="Ma J."/>
        </authorList>
    </citation>
    <scope>NUCLEOTIDE SEQUENCE [LARGE SCALE GENOMIC DNA]</scope>
    <source>
        <strain evidence="5 6">WLHS5</strain>
    </source>
</reference>
<keyword evidence="2" id="KW-0804">Transcription</keyword>
<sequence length="224" mass="25024">MSTIAELAVPAEEFALRRTLEATDALTVEIERVVAHDPDSVMPCVWFGGDESTLATVDDALADDPTVDEAELLTGSGGERLYRMHWVDDVTVMLHMLTEERATVLDATVEDTQWRFRVLFPERDALSRTYGFATDRGLTIEVRKIHRLEEAHGTRHGLTDAQYEALATALDRGYYEIPRAMDMETLSDELGVSHQALSERLRRGHRTLVAEVVDSADRAGNGPR</sequence>
<evidence type="ECO:0000259" key="4">
    <source>
        <dbReference type="Pfam" id="PF15915"/>
    </source>
</evidence>
<dbReference type="AlphaFoldDB" id="A0ABD5PN99"/>
<dbReference type="Proteomes" id="UP001595898">
    <property type="component" value="Unassembled WGS sequence"/>
</dbReference>
<feature type="domain" description="Bacterioopsin transcriptional activator GAF and HTH associated" evidence="4">
    <location>
        <begin position="7"/>
        <end position="156"/>
    </location>
</feature>
<evidence type="ECO:0000313" key="6">
    <source>
        <dbReference type="Proteomes" id="UP001595898"/>
    </source>
</evidence>
<evidence type="ECO:0000256" key="1">
    <source>
        <dbReference type="ARBA" id="ARBA00023015"/>
    </source>
</evidence>
<dbReference type="EMBL" id="JBHSFA010000002">
    <property type="protein sequence ID" value="MFC4541516.1"/>
    <property type="molecule type" value="Genomic_DNA"/>
</dbReference>
<keyword evidence="6" id="KW-1185">Reference proteome</keyword>
<keyword evidence="1" id="KW-0805">Transcription regulation</keyword>